<dbReference type="Gene3D" id="3.40.50.300">
    <property type="entry name" value="P-loop containing nucleotide triphosphate hydrolases"/>
    <property type="match status" value="2"/>
</dbReference>
<dbReference type="CDD" id="cd18805">
    <property type="entry name" value="SF2_C_suv3"/>
    <property type="match status" value="1"/>
</dbReference>
<protein>
    <recommendedName>
        <fullName evidence="13">ATP-dependent RNA helicase SUV3 homolog, mitochondrial</fullName>
        <ecNumber evidence="5">3.6.4.13</ecNumber>
    </recommendedName>
</protein>
<keyword evidence="7" id="KW-0378">Hydrolase</keyword>
<dbReference type="Pfam" id="PF18147">
    <property type="entry name" value="Suv3_C_1"/>
    <property type="match status" value="1"/>
</dbReference>
<dbReference type="InterPro" id="IPR001650">
    <property type="entry name" value="Helicase_C-like"/>
</dbReference>
<evidence type="ECO:0000259" key="15">
    <source>
        <dbReference type="PROSITE" id="PS51194"/>
    </source>
</evidence>
<evidence type="ECO:0000256" key="11">
    <source>
        <dbReference type="ARBA" id="ARBA00023128"/>
    </source>
</evidence>
<dbReference type="SMART" id="SM00490">
    <property type="entry name" value="HELICc"/>
    <property type="match status" value="1"/>
</dbReference>
<gene>
    <name evidence="16" type="ORF">OSB1V03_LOCUS749</name>
</gene>
<evidence type="ECO:0000256" key="9">
    <source>
        <dbReference type="ARBA" id="ARBA00022840"/>
    </source>
</evidence>
<evidence type="ECO:0000313" key="16">
    <source>
        <dbReference type="EMBL" id="CAD7620257.1"/>
    </source>
</evidence>
<dbReference type="InterPro" id="IPR027417">
    <property type="entry name" value="P-loop_NTPase"/>
</dbReference>
<dbReference type="Pfam" id="PF18114">
    <property type="entry name" value="Suv3_N"/>
    <property type="match status" value="1"/>
</dbReference>
<dbReference type="Pfam" id="PF22527">
    <property type="entry name" value="DEXQc_Suv3"/>
    <property type="match status" value="1"/>
</dbReference>
<evidence type="ECO:0000256" key="6">
    <source>
        <dbReference type="ARBA" id="ARBA00022741"/>
    </source>
</evidence>
<dbReference type="GO" id="GO:0003724">
    <property type="term" value="F:RNA helicase activity"/>
    <property type="evidence" value="ECO:0007669"/>
    <property type="project" value="UniProtKB-EC"/>
</dbReference>
<dbReference type="GO" id="GO:0005524">
    <property type="term" value="F:ATP binding"/>
    <property type="evidence" value="ECO:0007669"/>
    <property type="project" value="UniProtKB-KW"/>
</dbReference>
<keyword evidence="8" id="KW-0347">Helicase</keyword>
<evidence type="ECO:0000256" key="8">
    <source>
        <dbReference type="ARBA" id="ARBA00022806"/>
    </source>
</evidence>
<feature type="region of interest" description="Disordered" evidence="14">
    <location>
        <begin position="757"/>
        <end position="777"/>
    </location>
</feature>
<dbReference type="FunFam" id="3.40.50.300:FF:000446">
    <property type="entry name" value="ATP-dependent RNA helicase SUPV3L1, mitochondrial"/>
    <property type="match status" value="1"/>
</dbReference>
<dbReference type="Proteomes" id="UP000759131">
    <property type="component" value="Unassembled WGS sequence"/>
</dbReference>
<dbReference type="GO" id="GO:0000965">
    <property type="term" value="P:mitochondrial RNA 3'-end processing"/>
    <property type="evidence" value="ECO:0007669"/>
    <property type="project" value="TreeGrafter"/>
</dbReference>
<accession>A0A7R9KC66</accession>
<dbReference type="EMBL" id="OC854755">
    <property type="protein sequence ID" value="CAD7620257.1"/>
    <property type="molecule type" value="Genomic_DNA"/>
</dbReference>
<keyword evidence="17" id="KW-1185">Reference proteome</keyword>
<evidence type="ECO:0000256" key="3">
    <source>
        <dbReference type="ARBA" id="ARBA00004173"/>
    </source>
</evidence>
<dbReference type="InterPro" id="IPR044774">
    <property type="entry name" value="Suv3_DEXQc"/>
</dbReference>
<dbReference type="FunFam" id="3.40.50.300:FF:000269">
    <property type="entry name" value="ATP-dependent RNA helicase SUPV3L1, mitochondrial"/>
    <property type="match status" value="1"/>
</dbReference>
<dbReference type="InterPro" id="IPR022192">
    <property type="entry name" value="SUV3_C"/>
</dbReference>
<dbReference type="InterPro" id="IPR050699">
    <property type="entry name" value="RNA-DNA_Helicase"/>
</dbReference>
<dbReference type="Gene3D" id="1.10.1740.140">
    <property type="match status" value="1"/>
</dbReference>
<evidence type="ECO:0000256" key="10">
    <source>
        <dbReference type="ARBA" id="ARBA00022946"/>
    </source>
</evidence>
<dbReference type="PROSITE" id="PS51194">
    <property type="entry name" value="HELICASE_CTER"/>
    <property type="match status" value="1"/>
</dbReference>
<keyword evidence="9" id="KW-0067">ATP-binding</keyword>
<dbReference type="FunFam" id="1.20.58.1080:FF:000001">
    <property type="entry name" value="ATP-dependent RNA helicase SUPV3L1, mitochondrial"/>
    <property type="match status" value="1"/>
</dbReference>
<dbReference type="EC" id="3.6.4.13" evidence="5"/>
<evidence type="ECO:0000256" key="4">
    <source>
        <dbReference type="ARBA" id="ARBA00008708"/>
    </source>
</evidence>
<name>A0A7R9KC66_9ACAR</name>
<dbReference type="Gene3D" id="1.20.58.1080">
    <property type="match status" value="1"/>
</dbReference>
<sequence>MSLCGLCRHSMARHVLRNNTSICLSNELLVNKVMTRVAKTAHFRHKSDGKTDLESIVIPVSVRRTQTPDDISVGEELSGKSLKKNEIIVILNKFIQRPVIRKLCEDNGLNHRLMNEAFISFRKHCVESKALATELHLILSDILQNVANIDDLFPYFINHAKVLFPHLDCIEELKKISDLRLPPNWYSEARSMTRKVIFHCGPTNSGKTYHALQRFMTCKSGVYCGPLKLLAVEVHQKTNAYGTPCDLVTGEERRFAGEDNTASNHVACTVEMSSVTERCEVAVIDEIQMIRDMGRGWAWTRALLGIPAEEIHLCGEEAALDLIKEMMAATGEELEVRRYKRLTPITIEDKALVSLDNIKPGDCIVCFSKKDIFGVSLELEKRGHEVAVIYGTLPPATKLSQTNKFNDPNDSCKVLVATDAIGMGLNLSLRRVIFYSLIKPTLNEKGEKEMDVISTSQALQIAGRAGRYGTNFSHGFVTTFRADDLPLLKDVLSRPVEPIEAAGLHPTADQIELFAYHLPNATLSNLIDIFVSLSQINETNYFMCDIESFKFLADMLQHVPLPLRARYVFCCAPINTKFVFVCTMFLKYARQYSMNQPMTLDWLCRHIGWPIATPKNIVELAHLESVFDVLDLYLWLSYRFADLFPDAELVRDMQKELDYIILQGVLGIIRLLKASETNRSYSLAQTSENEFLPKSKDIHKSHTFSATYDEDINELQRLTSKSTKQSMKESLLSKQLIKKGLITNEILTRLQEEWSQNMNKSNKTKPIVGLNTKKSKK</sequence>
<feature type="domain" description="Helicase C-terminal" evidence="15">
    <location>
        <begin position="347"/>
        <end position="515"/>
    </location>
</feature>
<evidence type="ECO:0000256" key="13">
    <source>
        <dbReference type="ARBA" id="ARBA00069703"/>
    </source>
</evidence>
<comment type="subcellular location">
    <subcellularLocation>
        <location evidence="3">Mitochondrion</location>
    </subcellularLocation>
</comment>
<comment type="catalytic activity">
    <reaction evidence="12">
        <text>ATP + H2O = ADP + phosphate + H(+)</text>
        <dbReference type="Rhea" id="RHEA:13065"/>
        <dbReference type="ChEBI" id="CHEBI:15377"/>
        <dbReference type="ChEBI" id="CHEBI:15378"/>
        <dbReference type="ChEBI" id="CHEBI:30616"/>
        <dbReference type="ChEBI" id="CHEBI:43474"/>
        <dbReference type="ChEBI" id="CHEBI:456216"/>
        <dbReference type="EC" id="3.6.4.13"/>
    </reaction>
</comment>
<reference evidence="16" key="1">
    <citation type="submission" date="2020-11" db="EMBL/GenBank/DDBJ databases">
        <authorList>
            <person name="Tran Van P."/>
        </authorList>
    </citation>
    <scope>NUCLEOTIDE SEQUENCE</scope>
</reference>
<comment type="cofactor">
    <cofactor evidence="1">
        <name>Mn(2+)</name>
        <dbReference type="ChEBI" id="CHEBI:29035"/>
    </cofactor>
</comment>
<dbReference type="SUPFAM" id="SSF52540">
    <property type="entry name" value="P-loop containing nucleoside triphosphate hydrolases"/>
    <property type="match status" value="2"/>
</dbReference>
<dbReference type="InterPro" id="IPR055206">
    <property type="entry name" value="DEXQc_SUV3"/>
</dbReference>
<comment type="cofactor">
    <cofactor evidence="2">
        <name>Mg(2+)</name>
        <dbReference type="ChEBI" id="CHEBI:18420"/>
    </cofactor>
</comment>
<dbReference type="Gene3D" id="1.20.272.40">
    <property type="match status" value="1"/>
</dbReference>
<keyword evidence="11" id="KW-0496">Mitochondrion</keyword>
<keyword evidence="6" id="KW-0547">Nucleotide-binding</keyword>
<dbReference type="PANTHER" id="PTHR12131:SF1">
    <property type="entry name" value="ATP-DEPENDENT RNA HELICASE SUPV3L1, MITOCHONDRIAL-RELATED"/>
    <property type="match status" value="1"/>
</dbReference>
<evidence type="ECO:0000256" key="1">
    <source>
        <dbReference type="ARBA" id="ARBA00001936"/>
    </source>
</evidence>
<evidence type="ECO:0000256" key="5">
    <source>
        <dbReference type="ARBA" id="ARBA00012552"/>
    </source>
</evidence>
<dbReference type="Pfam" id="PF12513">
    <property type="entry name" value="SUV3_C"/>
    <property type="match status" value="1"/>
</dbReference>
<dbReference type="GO" id="GO:0016787">
    <property type="term" value="F:hydrolase activity"/>
    <property type="evidence" value="ECO:0007669"/>
    <property type="project" value="UniProtKB-KW"/>
</dbReference>
<keyword evidence="10" id="KW-0809">Transit peptide</keyword>
<dbReference type="Pfam" id="PF00271">
    <property type="entry name" value="Helicase_C"/>
    <property type="match status" value="1"/>
</dbReference>
<dbReference type="CDD" id="cd17913">
    <property type="entry name" value="DEXQc_Suv3"/>
    <property type="match status" value="1"/>
</dbReference>
<dbReference type="InterPro" id="IPR041082">
    <property type="entry name" value="Suv3_C_1"/>
</dbReference>
<dbReference type="PANTHER" id="PTHR12131">
    <property type="entry name" value="ATP-DEPENDENT RNA AND DNA HELICASE"/>
    <property type="match status" value="1"/>
</dbReference>
<organism evidence="16">
    <name type="scientific">Medioppia subpectinata</name>
    <dbReference type="NCBI Taxonomy" id="1979941"/>
    <lineage>
        <taxon>Eukaryota</taxon>
        <taxon>Metazoa</taxon>
        <taxon>Ecdysozoa</taxon>
        <taxon>Arthropoda</taxon>
        <taxon>Chelicerata</taxon>
        <taxon>Arachnida</taxon>
        <taxon>Acari</taxon>
        <taxon>Acariformes</taxon>
        <taxon>Sarcoptiformes</taxon>
        <taxon>Oribatida</taxon>
        <taxon>Brachypylina</taxon>
        <taxon>Oppioidea</taxon>
        <taxon>Oppiidae</taxon>
        <taxon>Medioppia</taxon>
    </lineage>
</organism>
<evidence type="ECO:0000256" key="2">
    <source>
        <dbReference type="ARBA" id="ARBA00001946"/>
    </source>
</evidence>
<dbReference type="AlphaFoldDB" id="A0A7R9KC66"/>
<evidence type="ECO:0000256" key="14">
    <source>
        <dbReference type="SAM" id="MobiDB-lite"/>
    </source>
</evidence>
<comment type="similarity">
    <text evidence="4">Belongs to the helicase family.</text>
</comment>
<dbReference type="InterPro" id="IPR041453">
    <property type="entry name" value="Suv3_N"/>
</dbReference>
<evidence type="ECO:0000313" key="17">
    <source>
        <dbReference type="Proteomes" id="UP000759131"/>
    </source>
</evidence>
<dbReference type="EMBL" id="CAJPIZ010000180">
    <property type="protein sequence ID" value="CAG2100687.1"/>
    <property type="molecule type" value="Genomic_DNA"/>
</dbReference>
<evidence type="ECO:0000256" key="12">
    <source>
        <dbReference type="ARBA" id="ARBA00047984"/>
    </source>
</evidence>
<dbReference type="OrthoDB" id="6692397at2759"/>
<dbReference type="GO" id="GO:0045025">
    <property type="term" value="C:mitochondrial degradosome"/>
    <property type="evidence" value="ECO:0007669"/>
    <property type="project" value="TreeGrafter"/>
</dbReference>
<proteinExistence type="inferred from homology"/>
<evidence type="ECO:0000256" key="7">
    <source>
        <dbReference type="ARBA" id="ARBA00022801"/>
    </source>
</evidence>